<dbReference type="Pfam" id="PF00005">
    <property type="entry name" value="ABC_tran"/>
    <property type="match status" value="1"/>
</dbReference>
<keyword evidence="7 15" id="KW-0067">ATP-binding</keyword>
<gene>
    <name evidence="15" type="ORF">DTO10_06695</name>
</gene>
<dbReference type="InterPro" id="IPR003593">
    <property type="entry name" value="AAA+_ATPase"/>
</dbReference>
<evidence type="ECO:0000313" key="16">
    <source>
        <dbReference type="Proteomes" id="UP000260457"/>
    </source>
</evidence>
<proteinExistence type="inferred from homology"/>
<evidence type="ECO:0000256" key="4">
    <source>
        <dbReference type="ARBA" id="ARBA00022741"/>
    </source>
</evidence>
<evidence type="ECO:0000256" key="3">
    <source>
        <dbReference type="ARBA" id="ARBA00022737"/>
    </source>
</evidence>
<dbReference type="PANTHER" id="PTHR43152">
    <property type="entry name" value="UVRABC SYSTEM PROTEIN A"/>
    <property type="match status" value="1"/>
</dbReference>
<keyword evidence="6" id="KW-0228">DNA excision</keyword>
<keyword evidence="8" id="KW-0267">Excision nuclease</keyword>
<evidence type="ECO:0000256" key="11">
    <source>
        <dbReference type="ARBA" id="ARBA00038000"/>
    </source>
</evidence>
<keyword evidence="3" id="KW-0677">Repeat</keyword>
<evidence type="ECO:0000256" key="9">
    <source>
        <dbReference type="ARBA" id="ARBA00023125"/>
    </source>
</evidence>
<evidence type="ECO:0000256" key="6">
    <source>
        <dbReference type="ARBA" id="ARBA00022769"/>
    </source>
</evidence>
<protein>
    <recommendedName>
        <fullName evidence="12">UvrABC system protein A</fullName>
    </recommendedName>
    <alternativeName>
        <fullName evidence="13">Excinuclease ABC subunit A</fullName>
    </alternativeName>
</protein>
<evidence type="ECO:0000256" key="12">
    <source>
        <dbReference type="ARBA" id="ARBA00039316"/>
    </source>
</evidence>
<dbReference type="InterPro" id="IPR003439">
    <property type="entry name" value="ABC_transporter-like_ATP-bd"/>
</dbReference>
<organism evidence="15 16">
    <name type="scientific">Peribacillus butanolivorans</name>
    <dbReference type="NCBI Taxonomy" id="421767"/>
    <lineage>
        <taxon>Bacteria</taxon>
        <taxon>Bacillati</taxon>
        <taxon>Bacillota</taxon>
        <taxon>Bacilli</taxon>
        <taxon>Bacillales</taxon>
        <taxon>Bacillaceae</taxon>
        <taxon>Peribacillus</taxon>
    </lineage>
</organism>
<dbReference type="Gene3D" id="1.10.8.280">
    <property type="entry name" value="ABC transporter ATPase domain-like"/>
    <property type="match status" value="1"/>
</dbReference>
<dbReference type="Proteomes" id="UP000260457">
    <property type="component" value="Chromosome"/>
</dbReference>
<dbReference type="SMART" id="SM00382">
    <property type="entry name" value="AAA"/>
    <property type="match status" value="2"/>
</dbReference>
<keyword evidence="4" id="KW-0547">Nucleotide-binding</keyword>
<dbReference type="Gene3D" id="3.30.1490.20">
    <property type="entry name" value="ATP-grasp fold, A domain"/>
    <property type="match status" value="1"/>
</dbReference>
<dbReference type="InterPro" id="IPR013815">
    <property type="entry name" value="ATP_grasp_subdomain_1"/>
</dbReference>
<dbReference type="GO" id="GO:0005524">
    <property type="term" value="F:ATP binding"/>
    <property type="evidence" value="ECO:0007669"/>
    <property type="project" value="UniProtKB-KW"/>
</dbReference>
<keyword evidence="5" id="KW-0227">DNA damage</keyword>
<dbReference type="PANTHER" id="PTHR43152:SF3">
    <property type="entry name" value="UVRABC SYSTEM PROTEIN A"/>
    <property type="match status" value="1"/>
</dbReference>
<dbReference type="InterPro" id="IPR027417">
    <property type="entry name" value="P-loop_NTPase"/>
</dbReference>
<sequence length="1065" mass="121305">MKINRLIANNINHLDSSLPDDQSLGIAGLSGSGKTTFCQTIGEESKKRLVSLLPKSEYQYLFPNIMETNFSAIKMEEMPLVLFLGKSSISANPRSTIGTHTGVFKEIRVCLAEKFNLSPEVFSFNNALGWCPTCKGRGTTKNVECPKCEGKRYNQEVERYTIELLDRPHTISDINNLSIETILSLAETLHISEAKQHILQNIINMNIGYLGLNRIMGTVSGGELTRLYLAEFMATSENTVIIIDEISVGLDHQTLLKILEQIKRLGYKNQIWLIDHSDTVLDSTDEQLFFGPGSGKYGGKIVEESPRPKPISWERNEATPTEYYQFQDLYCRNIQMEEIRIPKNRLVTFTGESGCGKSTLVNECISKDFQKRYPKDKLVMVGQDRNKSITSRSTVATFLDIKKKLTKYSDEIDDIFQRSIEDIIEELPKEDIAHKRLSLLIKLGLGYLTLERKTQTLSTGEFQCVHLVSELFAKTRNPHTLFIFDEPSKGLSQNILNQFIDSVRVILEDESVSIIMIEHNGYMLESSDYIVDFGKRQLAPVQHLDVVSHDDHYRHKNSEDRVEPLQISSTLRSKNGINYLQENHLDYFKKAENVYKGGILKSLSPIARVIYGEYESDTIAPVIAIDLERHLYSQYTFLYELGGMINHLVAAHPTNKDTRSFDFYSAENHCPSCSGRRFIEKFDFDVVIQDKNVPFWDGLLHPDVMEVLKYYQNSKLQFLFDEIKNELGHDISKSYNEMTDAEKQTFLYGYWEKSFYDKAGKASRTWEGFNFIIGRYMFISKSIIKEQMKASKEMIACPVCQGTVLNHHKKLTFGDTDIREIIQQPIDQVIKIVGKLPELEKLKTIVGGDIALTDDVSFLPRETKAALKMLELELASFVGYEVVLQNTLPFWGSIKGNIEAISSKNQITICDFANINETREAIIDKYFTNGKYKKLTYVYEAFGYKKIVTQINKIKASHKCPFCNGKKVISEDNIHDGVYKLTIPCVSCHASGIDDEGRKAIVEDIDVQTWLTGKVSDAVAESERTEAVAESERTEAVADIPIFARIRELNKRDMMAVYQCLEQNK</sequence>
<evidence type="ECO:0000256" key="5">
    <source>
        <dbReference type="ARBA" id="ARBA00022763"/>
    </source>
</evidence>
<name>A0ABM6XIM3_9BACI</name>
<evidence type="ECO:0000313" key="15">
    <source>
        <dbReference type="EMBL" id="AXN38147.1"/>
    </source>
</evidence>
<keyword evidence="2" id="KW-0963">Cytoplasm</keyword>
<evidence type="ECO:0000259" key="14">
    <source>
        <dbReference type="SMART" id="SM00382"/>
    </source>
</evidence>
<dbReference type="RefSeq" id="WP_116820949.1">
    <property type="nucleotide sequence ID" value="NZ_CP030926.1"/>
</dbReference>
<comment type="subcellular location">
    <subcellularLocation>
        <location evidence="1">Cytoplasm</location>
    </subcellularLocation>
</comment>
<evidence type="ECO:0000256" key="13">
    <source>
        <dbReference type="ARBA" id="ARBA00042156"/>
    </source>
</evidence>
<keyword evidence="9" id="KW-0238">DNA-binding</keyword>
<reference evidence="15 16" key="1">
    <citation type="submission" date="2018-07" db="EMBL/GenBank/DDBJ databases">
        <title>The molecular basis for the intramolecular migration of carboxyl group in the catabolism of para-hydroxybenzoate via gentisate.</title>
        <authorList>
            <person name="Zhao H."/>
            <person name="Xu Y."/>
            <person name="Lin S."/>
            <person name="Spain J.C."/>
            <person name="Zhou N.-Y."/>
        </authorList>
    </citation>
    <scope>NUCLEOTIDE SEQUENCE [LARGE SCALE GENOMIC DNA]</scope>
    <source>
        <strain evidence="15 16">PHB-7a</strain>
    </source>
</reference>
<evidence type="ECO:0000256" key="2">
    <source>
        <dbReference type="ARBA" id="ARBA00022490"/>
    </source>
</evidence>
<dbReference type="CDD" id="cd03238">
    <property type="entry name" value="ABC_UvrA"/>
    <property type="match status" value="1"/>
</dbReference>
<keyword evidence="10" id="KW-0234">DNA repair</keyword>
<evidence type="ECO:0000256" key="10">
    <source>
        <dbReference type="ARBA" id="ARBA00023204"/>
    </source>
</evidence>
<evidence type="ECO:0000256" key="1">
    <source>
        <dbReference type="ARBA" id="ARBA00004496"/>
    </source>
</evidence>
<evidence type="ECO:0000256" key="8">
    <source>
        <dbReference type="ARBA" id="ARBA00022881"/>
    </source>
</evidence>
<dbReference type="Gene3D" id="3.40.50.300">
    <property type="entry name" value="P-loop containing nucleotide triphosphate hydrolases"/>
    <property type="match status" value="3"/>
</dbReference>
<comment type="similarity">
    <text evidence="11">Belongs to the ABC transporter superfamily. UvrA family.</text>
</comment>
<dbReference type="EMBL" id="CP030926">
    <property type="protein sequence ID" value="AXN38147.1"/>
    <property type="molecule type" value="Genomic_DNA"/>
</dbReference>
<dbReference type="SUPFAM" id="SSF52540">
    <property type="entry name" value="P-loop containing nucleoside triphosphate hydrolases"/>
    <property type="match status" value="2"/>
</dbReference>
<evidence type="ECO:0000256" key="7">
    <source>
        <dbReference type="ARBA" id="ARBA00022840"/>
    </source>
</evidence>
<dbReference type="Gene3D" id="1.20.1580.10">
    <property type="entry name" value="ABC transporter ATPase like domain"/>
    <property type="match status" value="3"/>
</dbReference>
<keyword evidence="16" id="KW-1185">Reference proteome</keyword>
<feature type="domain" description="AAA+ ATPase" evidence="14">
    <location>
        <begin position="343"/>
        <end position="538"/>
    </location>
</feature>
<accession>A0ABM6XIM3</accession>
<feature type="domain" description="AAA+ ATPase" evidence="14">
    <location>
        <begin position="20"/>
        <end position="294"/>
    </location>
</feature>